<dbReference type="Gene3D" id="3.40.50.1000">
    <property type="entry name" value="HAD superfamily/HAD-like"/>
    <property type="match status" value="1"/>
</dbReference>
<dbReference type="SFLD" id="SFLDG01129">
    <property type="entry name" value="C1.5:_HAD__Beta-PGM__Phosphata"/>
    <property type="match status" value="1"/>
</dbReference>
<dbReference type="PANTHER" id="PTHR43434">
    <property type="entry name" value="PHOSPHOGLYCOLATE PHOSPHATASE"/>
    <property type="match status" value="1"/>
</dbReference>
<dbReference type="InterPro" id="IPR036412">
    <property type="entry name" value="HAD-like_sf"/>
</dbReference>
<name>A0A1B2I399_9BACT</name>
<dbReference type="RefSeq" id="WP_066743535.1">
    <property type="nucleotide sequence ID" value="NZ_CP016757.1"/>
</dbReference>
<dbReference type="InterPro" id="IPR023214">
    <property type="entry name" value="HAD_sf"/>
</dbReference>
<dbReference type="Pfam" id="PF00702">
    <property type="entry name" value="Hydrolase"/>
    <property type="match status" value="1"/>
</dbReference>
<keyword evidence="2" id="KW-1185">Reference proteome</keyword>
<gene>
    <name evidence="1" type="ORF">BED41_04555</name>
</gene>
<dbReference type="STRING" id="1197717.BED41_04555"/>
<dbReference type="GeneID" id="83057124"/>
<dbReference type="PANTHER" id="PTHR43434:SF1">
    <property type="entry name" value="PHOSPHOGLYCOLATE PHOSPHATASE"/>
    <property type="match status" value="1"/>
</dbReference>
<evidence type="ECO:0000313" key="2">
    <source>
        <dbReference type="Proteomes" id="UP000093044"/>
    </source>
</evidence>
<dbReference type="AlphaFoldDB" id="A0A1B2I399"/>
<dbReference type="SUPFAM" id="SSF56784">
    <property type="entry name" value="HAD-like"/>
    <property type="match status" value="1"/>
</dbReference>
<dbReference type="GO" id="GO:0008967">
    <property type="term" value="F:phosphoglycolate phosphatase activity"/>
    <property type="evidence" value="ECO:0007669"/>
    <property type="project" value="TreeGrafter"/>
</dbReference>
<organism evidence="1 2">
    <name type="scientific">Cloacibacillus porcorum</name>
    <dbReference type="NCBI Taxonomy" id="1197717"/>
    <lineage>
        <taxon>Bacteria</taxon>
        <taxon>Thermotogati</taxon>
        <taxon>Synergistota</taxon>
        <taxon>Synergistia</taxon>
        <taxon>Synergistales</taxon>
        <taxon>Synergistaceae</taxon>
        <taxon>Cloacibacillus</taxon>
    </lineage>
</organism>
<dbReference type="InterPro" id="IPR006439">
    <property type="entry name" value="HAD-SF_hydro_IA"/>
</dbReference>
<dbReference type="InterPro" id="IPR050155">
    <property type="entry name" value="HAD-like_hydrolase_sf"/>
</dbReference>
<reference evidence="1" key="1">
    <citation type="submission" date="2016-08" db="EMBL/GenBank/DDBJ databases">
        <title>Complete genome of Cloacibacillus porcorum.</title>
        <authorList>
            <person name="Looft T."/>
            <person name="Bayles D.O."/>
            <person name="Alt D.P."/>
        </authorList>
    </citation>
    <scope>NUCLEOTIDE SEQUENCE [LARGE SCALE GENOMIC DNA]</scope>
    <source>
        <strain evidence="1">CL-84</strain>
    </source>
</reference>
<dbReference type="CDD" id="cd01427">
    <property type="entry name" value="HAD_like"/>
    <property type="match status" value="1"/>
</dbReference>
<dbReference type="EMBL" id="CP016757">
    <property type="protein sequence ID" value="ANZ44422.1"/>
    <property type="molecule type" value="Genomic_DNA"/>
</dbReference>
<evidence type="ECO:0000313" key="1">
    <source>
        <dbReference type="EMBL" id="ANZ44422.1"/>
    </source>
</evidence>
<protein>
    <recommendedName>
        <fullName evidence="3">Phosphoglycolate phosphatase</fullName>
    </recommendedName>
</protein>
<dbReference type="Proteomes" id="UP000093044">
    <property type="component" value="Chromosome"/>
</dbReference>
<dbReference type="NCBIfam" id="TIGR01509">
    <property type="entry name" value="HAD-SF-IA-v3"/>
    <property type="match status" value="1"/>
</dbReference>
<evidence type="ECO:0008006" key="3">
    <source>
        <dbReference type="Google" id="ProtNLM"/>
    </source>
</evidence>
<dbReference type="KEGG" id="cpor:BED41_04555"/>
<dbReference type="GO" id="GO:0006281">
    <property type="term" value="P:DNA repair"/>
    <property type="evidence" value="ECO:0007669"/>
    <property type="project" value="TreeGrafter"/>
</dbReference>
<dbReference type="NCBIfam" id="TIGR01549">
    <property type="entry name" value="HAD-SF-IA-v1"/>
    <property type="match status" value="1"/>
</dbReference>
<dbReference type="OrthoDB" id="5623813at2"/>
<proteinExistence type="predicted"/>
<sequence length="327" mass="36892">MCIKAPFWSPAGASGFLLDWDGVIAETKLDFSGIREKYYGGRRAMLLEDSWTLAPDRREAMLKELVELEMAGAEKAEPVPGAFELIKWLNKNNIPYCILSRNCMEVIRRGAEVIGLELPAQTWGRDNMDWVKPDPRALLAAAAAIGVEPRRCLYVGDFLYDLQGARRAGMRAVLVQRDEPAWSGWADVTYPLMTDFVEALNAREQIVPWEYREIYAKKGERWLSNAASFIFAVPADPSPTTDCWLTRAASLGVGGFYVDPEKVFTPDDWKKNPSFDTSAMGRKWAEVISDFLSPRYPLARVVTECEAPLNAPKNSLDITRFIERKKI</sequence>
<dbReference type="Gene3D" id="1.10.260.80">
    <property type="match status" value="1"/>
</dbReference>
<dbReference type="SFLD" id="SFLDS00003">
    <property type="entry name" value="Haloacid_Dehalogenase"/>
    <property type="match status" value="1"/>
</dbReference>
<accession>A0A1B2I399</accession>